<dbReference type="RefSeq" id="WP_148946723.1">
    <property type="nucleotide sequence ID" value="NZ_VTEH01000006.1"/>
</dbReference>
<accession>A0A5D4KFM7</accession>
<dbReference type="EMBL" id="VTEH01000006">
    <property type="protein sequence ID" value="TYR75545.1"/>
    <property type="molecule type" value="Genomic_DNA"/>
</dbReference>
<dbReference type="Proteomes" id="UP000323317">
    <property type="component" value="Unassembled WGS sequence"/>
</dbReference>
<protein>
    <submittedName>
        <fullName evidence="1">Uncharacterized protein</fullName>
    </submittedName>
</protein>
<gene>
    <name evidence="1" type="ORF">FZC79_10260</name>
</gene>
<evidence type="ECO:0000313" key="1">
    <source>
        <dbReference type="EMBL" id="TYR75545.1"/>
    </source>
</evidence>
<dbReference type="AlphaFoldDB" id="A0A5D4KFM7"/>
<sequence length="82" mass="9457">MKFRTKTEETGKEIENQMKLENVEINAAKRLNLIPSDWQENVWLITGKDEGCVAEGDWKELVDLAESILDHPNTKIVKEESE</sequence>
<proteinExistence type="predicted"/>
<reference evidence="1 2" key="1">
    <citation type="submission" date="2019-08" db="EMBL/GenBank/DDBJ databases">
        <title>Bacillus genomes from the desert of Cuatro Cienegas, Coahuila.</title>
        <authorList>
            <person name="Olmedo-Alvarez G."/>
        </authorList>
    </citation>
    <scope>NUCLEOTIDE SEQUENCE [LARGE SCALE GENOMIC DNA]</scope>
    <source>
        <strain evidence="1 2">CH40_1T</strain>
    </source>
</reference>
<organism evidence="1 2">
    <name type="scientific">Rossellomorea vietnamensis</name>
    <dbReference type="NCBI Taxonomy" id="218284"/>
    <lineage>
        <taxon>Bacteria</taxon>
        <taxon>Bacillati</taxon>
        <taxon>Bacillota</taxon>
        <taxon>Bacilli</taxon>
        <taxon>Bacillales</taxon>
        <taxon>Bacillaceae</taxon>
        <taxon>Rossellomorea</taxon>
    </lineage>
</organism>
<name>A0A5D4KFM7_9BACI</name>
<comment type="caution">
    <text evidence="1">The sequence shown here is derived from an EMBL/GenBank/DDBJ whole genome shotgun (WGS) entry which is preliminary data.</text>
</comment>
<evidence type="ECO:0000313" key="2">
    <source>
        <dbReference type="Proteomes" id="UP000323317"/>
    </source>
</evidence>